<dbReference type="InterPro" id="IPR027417">
    <property type="entry name" value="P-loop_NTPase"/>
</dbReference>
<dbReference type="PROSITE" id="PS50088">
    <property type="entry name" value="ANK_REPEAT"/>
    <property type="match status" value="1"/>
</dbReference>
<reference evidence="2" key="1">
    <citation type="submission" date="2020-02" db="EMBL/GenBank/DDBJ databases">
        <authorList>
            <person name="Meier V. D."/>
        </authorList>
    </citation>
    <scope>NUCLEOTIDE SEQUENCE</scope>
    <source>
        <strain evidence="2">AVDCRST_MAG56</strain>
    </source>
</reference>
<name>A0A6J4HLA8_9SPHI</name>
<proteinExistence type="predicted"/>
<dbReference type="InterPro" id="IPR036770">
    <property type="entry name" value="Ankyrin_rpt-contain_sf"/>
</dbReference>
<dbReference type="EMBL" id="CADCTQ010000066">
    <property type="protein sequence ID" value="CAA9226990.1"/>
    <property type="molecule type" value="Genomic_DNA"/>
</dbReference>
<dbReference type="InterPro" id="IPR002110">
    <property type="entry name" value="Ankyrin_rpt"/>
</dbReference>
<feature type="repeat" description="ANK" evidence="1">
    <location>
        <begin position="316"/>
        <end position="348"/>
    </location>
</feature>
<dbReference type="Gene3D" id="1.25.40.20">
    <property type="entry name" value="Ankyrin repeat-containing domain"/>
    <property type="match status" value="1"/>
</dbReference>
<organism evidence="2">
    <name type="scientific">uncultured Cytophagales bacterium</name>
    <dbReference type="NCBI Taxonomy" id="158755"/>
    <lineage>
        <taxon>Bacteria</taxon>
        <taxon>Pseudomonadati</taxon>
        <taxon>Bacteroidota</taxon>
        <taxon>Sphingobacteriia</taxon>
        <taxon>Sphingobacteriales</taxon>
        <taxon>environmental samples</taxon>
    </lineage>
</organism>
<sequence length="546" mass="62166">MKIKTLSFGSLDRESAYLVEPASENPGEVVFVRDAPAAKKGLNDKIRRSTRFAVLVMREEDKAEARKDFDTPLLFSVQEAKGLEYDNIVLVNFVSKNEKVFREMAEGITPADLAGDLAYSRPGREDKSLESYKFFVNSLYVAVTRAMRNLYVVESREKHELLALLGLTAFREKVDVQVQASTDEEWRLEARKLELQGKTEQADAIRKGILAQQVPDWEVLRPDGLEGLRQQALHGEQYNKKAKDRLFEYALLYDDSVPVAELAALRDKQRYAPAHSPVEAERKNLLRKRYQPYVMDNFREVSVKVKKYGTDFRDEYNLTPLLVAALTGAAKTAAWLTENGADKTAADSLGRTPLHLFLVQRFRSPALVADKQEAFYALLRTDSLSLRLGEHLIKIGAHKVEYLVANFLLATQMLLLQRKLQESGPWAGYVEAEDVERFLRGFPEAIVPDFRKERKYINALMARNEVDSKQPYNHKLWVRLRNGQYVLNPDLLVAAGGEWVPVYRLMNAEPASSAADPFKSLFWTRYGNTRQINQQIAAKKQAKSKS</sequence>
<dbReference type="SUPFAM" id="SSF52540">
    <property type="entry name" value="P-loop containing nucleoside triphosphate hydrolases"/>
    <property type="match status" value="1"/>
</dbReference>
<protein>
    <submittedName>
        <fullName evidence="2">Uncharacterized protein</fullName>
    </submittedName>
</protein>
<evidence type="ECO:0000256" key="1">
    <source>
        <dbReference type="PROSITE-ProRule" id="PRU00023"/>
    </source>
</evidence>
<keyword evidence="1" id="KW-0040">ANK repeat</keyword>
<evidence type="ECO:0000313" key="2">
    <source>
        <dbReference type="EMBL" id="CAA9226990.1"/>
    </source>
</evidence>
<accession>A0A6J4HLA8</accession>
<dbReference type="SUPFAM" id="SSF48403">
    <property type="entry name" value="Ankyrin repeat"/>
    <property type="match status" value="1"/>
</dbReference>
<gene>
    <name evidence="2" type="ORF">AVDCRST_MAG56-756</name>
</gene>
<dbReference type="Gene3D" id="3.40.50.300">
    <property type="entry name" value="P-loop containing nucleotide triphosphate hydrolases"/>
    <property type="match status" value="1"/>
</dbReference>
<dbReference type="AlphaFoldDB" id="A0A6J4HLA8"/>